<dbReference type="KEGG" id="hdi:HDIA_2148"/>
<dbReference type="PANTHER" id="PTHR43649:SF33">
    <property type="entry name" value="POLYGALACTURONAN_RHAMNOGALACTURONAN-BINDING PROTEIN YTCQ"/>
    <property type="match status" value="1"/>
</dbReference>
<keyword evidence="4 9" id="KW-0732">Signal</keyword>
<evidence type="ECO:0000256" key="1">
    <source>
        <dbReference type="ARBA" id="ARBA00004418"/>
    </source>
</evidence>
<keyword evidence="5" id="KW-0574">Periplasm</keyword>
<evidence type="ECO:0000256" key="6">
    <source>
        <dbReference type="ARBA" id="ARBA00023136"/>
    </source>
</evidence>
<evidence type="ECO:0000256" key="4">
    <source>
        <dbReference type="ARBA" id="ARBA00022729"/>
    </source>
</evidence>
<keyword evidence="11" id="KW-1185">Reference proteome</keyword>
<proteinExistence type="inferred from homology"/>
<evidence type="ECO:0000256" key="2">
    <source>
        <dbReference type="ARBA" id="ARBA00008520"/>
    </source>
</evidence>
<keyword evidence="7" id="KW-0564">Palmitate</keyword>
<feature type="chain" id="PRO_5012745130" evidence="9">
    <location>
        <begin position="31"/>
        <end position="467"/>
    </location>
</feature>
<dbReference type="GO" id="GO:0042597">
    <property type="term" value="C:periplasmic space"/>
    <property type="evidence" value="ECO:0007669"/>
    <property type="project" value="UniProtKB-SubCell"/>
</dbReference>
<keyword evidence="8" id="KW-0449">Lipoprotein</keyword>
<dbReference type="Proteomes" id="UP000223606">
    <property type="component" value="Chromosome 1"/>
</dbReference>
<dbReference type="PANTHER" id="PTHR43649">
    <property type="entry name" value="ARABINOSE-BINDING PROTEIN-RELATED"/>
    <property type="match status" value="1"/>
</dbReference>
<accession>A0A2C9D692</accession>
<evidence type="ECO:0000313" key="10">
    <source>
        <dbReference type="EMBL" id="SON55689.1"/>
    </source>
</evidence>
<evidence type="ECO:0000256" key="3">
    <source>
        <dbReference type="ARBA" id="ARBA00022475"/>
    </source>
</evidence>
<comment type="similarity">
    <text evidence="2">Belongs to the bacterial solute-binding protein 1 family.</text>
</comment>
<keyword evidence="3" id="KW-1003">Cell membrane</keyword>
<reference evidence="11" key="1">
    <citation type="submission" date="2017-09" db="EMBL/GenBank/DDBJ databases">
        <title>Genome sequence of Nannocystis excedens DSM 71.</title>
        <authorList>
            <person name="Blom J."/>
        </authorList>
    </citation>
    <scope>NUCLEOTIDE SEQUENCE [LARGE SCALE GENOMIC DNA]</scope>
    <source>
        <strain evidence="11">type strain: E19</strain>
    </source>
</reference>
<dbReference type="SUPFAM" id="SSF53850">
    <property type="entry name" value="Periplasmic binding protein-like II"/>
    <property type="match status" value="1"/>
</dbReference>
<evidence type="ECO:0000256" key="5">
    <source>
        <dbReference type="ARBA" id="ARBA00022764"/>
    </source>
</evidence>
<dbReference type="OrthoDB" id="9812682at2"/>
<sequence length="467" mass="51217">MTSFSVSTPTLASLALGGLLCATALSPAFAWSLKEAAEPYKGTEIHILDEVTPLQESFAKLVPEFEAESGIKVNYQLLNHFEVINRGQADLLSGRGEYDAVMNHGLQYGLLLDAGVLMPIDDFMKDPKLADPDLDLADLIEPAYSSLANYGGKTYSFLQWNYNMVYWGRKDLFENKDEQAAFEAKYGYPLKPAETFQQVHDIAEFFTRKSGETLAGKPLTSDFYGIVMEGLNGGTTYVSVWEVFIRNMGGKLFDEAGHPTFDTPEVVKGLTTWSDLWKYAPPGQAEYSLIDVPTVMGNGIAAQSIAYSDFVLGIDQPGSSSLAGSFLYGPTPRSADEGDAYFSAGEPSGLTISAHSKNPEATYLFLQWAIEKSTQEKFLSSGVGVPMRNSSWPLLIKDDNRLANLYEAMQGSMKGITATLKMPRFFEVSDVMNRIFQQVGLGKVTPEDAAKQLQQEVSAICDPCVLQ</sequence>
<keyword evidence="6" id="KW-0472">Membrane</keyword>
<dbReference type="InterPro" id="IPR006059">
    <property type="entry name" value="SBP"/>
</dbReference>
<evidence type="ECO:0000256" key="9">
    <source>
        <dbReference type="SAM" id="SignalP"/>
    </source>
</evidence>
<name>A0A2C9D692_9HYPH</name>
<organism evidence="10 11">
    <name type="scientific">Hartmannibacter diazotrophicus</name>
    <dbReference type="NCBI Taxonomy" id="1482074"/>
    <lineage>
        <taxon>Bacteria</taxon>
        <taxon>Pseudomonadati</taxon>
        <taxon>Pseudomonadota</taxon>
        <taxon>Alphaproteobacteria</taxon>
        <taxon>Hyphomicrobiales</taxon>
        <taxon>Pleomorphomonadaceae</taxon>
        <taxon>Hartmannibacter</taxon>
    </lineage>
</organism>
<comment type="subcellular location">
    <subcellularLocation>
        <location evidence="1">Periplasm</location>
    </subcellularLocation>
</comment>
<dbReference type="Pfam" id="PF01547">
    <property type="entry name" value="SBP_bac_1"/>
    <property type="match status" value="1"/>
</dbReference>
<evidence type="ECO:0000256" key="7">
    <source>
        <dbReference type="ARBA" id="ARBA00023139"/>
    </source>
</evidence>
<gene>
    <name evidence="10" type="ORF">HDIA_2148</name>
</gene>
<dbReference type="RefSeq" id="WP_099556161.1">
    <property type="nucleotide sequence ID" value="NZ_LT960614.1"/>
</dbReference>
<dbReference type="Gene3D" id="3.40.190.10">
    <property type="entry name" value="Periplasmic binding protein-like II"/>
    <property type="match status" value="2"/>
</dbReference>
<dbReference type="EMBL" id="LT960614">
    <property type="protein sequence ID" value="SON55689.1"/>
    <property type="molecule type" value="Genomic_DNA"/>
</dbReference>
<dbReference type="InterPro" id="IPR050490">
    <property type="entry name" value="Bact_solute-bd_prot1"/>
</dbReference>
<feature type="signal peptide" evidence="9">
    <location>
        <begin position="1"/>
        <end position="30"/>
    </location>
</feature>
<dbReference type="AlphaFoldDB" id="A0A2C9D692"/>
<protein>
    <submittedName>
        <fullName evidence="10">Maltose-binding periplasmic protein</fullName>
    </submittedName>
</protein>
<evidence type="ECO:0000313" key="11">
    <source>
        <dbReference type="Proteomes" id="UP000223606"/>
    </source>
</evidence>
<evidence type="ECO:0000256" key="8">
    <source>
        <dbReference type="ARBA" id="ARBA00023288"/>
    </source>
</evidence>